<organism evidence="2 3">
    <name type="scientific">Carnegiea gigantea</name>
    <dbReference type="NCBI Taxonomy" id="171969"/>
    <lineage>
        <taxon>Eukaryota</taxon>
        <taxon>Viridiplantae</taxon>
        <taxon>Streptophyta</taxon>
        <taxon>Embryophyta</taxon>
        <taxon>Tracheophyta</taxon>
        <taxon>Spermatophyta</taxon>
        <taxon>Magnoliopsida</taxon>
        <taxon>eudicotyledons</taxon>
        <taxon>Gunneridae</taxon>
        <taxon>Pentapetalae</taxon>
        <taxon>Caryophyllales</taxon>
        <taxon>Cactineae</taxon>
        <taxon>Cactaceae</taxon>
        <taxon>Cactoideae</taxon>
        <taxon>Echinocereeae</taxon>
        <taxon>Carnegiea</taxon>
    </lineage>
</organism>
<evidence type="ECO:0000313" key="2">
    <source>
        <dbReference type="EMBL" id="KAJ8420899.1"/>
    </source>
</evidence>
<dbReference type="AlphaFoldDB" id="A0A9Q1GK23"/>
<reference evidence="2" key="1">
    <citation type="submission" date="2022-04" db="EMBL/GenBank/DDBJ databases">
        <title>Carnegiea gigantea Genome sequencing and assembly v2.</title>
        <authorList>
            <person name="Copetti D."/>
            <person name="Sanderson M.J."/>
            <person name="Burquez A."/>
            <person name="Wojciechowski M.F."/>
        </authorList>
    </citation>
    <scope>NUCLEOTIDE SEQUENCE</scope>
    <source>
        <strain evidence="2">SGP5-SGP5p</strain>
        <tissue evidence="2">Aerial part</tissue>
    </source>
</reference>
<dbReference type="PANTHER" id="PTHR36022">
    <property type="entry name" value="GPI-ANCHORED ADHESIN-LIKE PROTEIN"/>
    <property type="match status" value="1"/>
</dbReference>
<feature type="compositionally biased region" description="Low complexity" evidence="1">
    <location>
        <begin position="43"/>
        <end position="57"/>
    </location>
</feature>
<dbReference type="PANTHER" id="PTHR36022:SF1">
    <property type="entry name" value="GPI-ANCHORED ADHESIN-LIKE PROTEIN"/>
    <property type="match status" value="1"/>
</dbReference>
<feature type="compositionally biased region" description="Low complexity" evidence="1">
    <location>
        <begin position="1"/>
        <end position="16"/>
    </location>
</feature>
<gene>
    <name evidence="2" type="ORF">Cgig2_018043</name>
</gene>
<evidence type="ECO:0000313" key="3">
    <source>
        <dbReference type="Proteomes" id="UP001153076"/>
    </source>
</evidence>
<sequence>MMMMLKKNSKASASKLGNGRRERQQEQKSSPRSPLKVKDLNISTSYSSSSTTTSVSSDAPRGCSGFFLSNHHSSSTNSKNRQKSVVAKTPKSAPTVKNLRGELGNRNLVTKKGNNLQNPEKPTLRAVHRLRRKPPPSSRSGISDVLSSGLTSKSGISNDLSSGFGLELCHNAANRTPVTKLGSGSDLNGFVRQDKVMKLEEQDTNCSDSNSHTPPVQVSESPEIQGGSTSVVVATPTTCYGAGHVLSGVSDRRKCRAKGLLTVGNKVLFGSSKAEGCDNGDENVTSDVNSHRDSLVTSPIEASMHWISSPFQERSVEGHEDHDGSGFRLNSGEVLMPLNSIGVSSSPSSSLGFSSEVFNKSNSTITTSDATTASYSGRKGGSFMDFDSNSAFRSLFGPSFDYLVCSPSPTSLTLMPSCENELQYDLAGETTPCLEDSVGSENVIRTPQSNSRSPHDFDIPCLSREEISRLWFEYEPDSEAEVLQRVSLSPERREPIAGSPKTSFEFSPLIKPASSIDFTLYQKAMDNQSPPENPESMLHSFPESEISFSWREGLSSHIFEMDELACCRCLSDDEGDNADHFHCFESHAFSETNPLDSDKIGANRKAGENVEIIWKFVIFLTLRVQASREITYIKIYRCSQNYLIVFVDQWQYSLRVSHLRTSCGRILAKVTVMDLATTGLVGS</sequence>
<accession>A0A9Q1GK23</accession>
<name>A0A9Q1GK23_9CARY</name>
<keyword evidence="3" id="KW-1185">Reference proteome</keyword>
<feature type="compositionally biased region" description="Low complexity" evidence="1">
    <location>
        <begin position="69"/>
        <end position="78"/>
    </location>
</feature>
<protein>
    <submittedName>
        <fullName evidence="2">Uncharacterized protein</fullName>
    </submittedName>
</protein>
<feature type="region of interest" description="Disordered" evidence="1">
    <location>
        <begin position="1"/>
        <end position="100"/>
    </location>
</feature>
<dbReference type="OrthoDB" id="1921902at2759"/>
<feature type="region of interest" description="Disordered" evidence="1">
    <location>
        <begin position="128"/>
        <end position="148"/>
    </location>
</feature>
<dbReference type="EMBL" id="JAKOGI010003065">
    <property type="protein sequence ID" value="KAJ8420899.1"/>
    <property type="molecule type" value="Genomic_DNA"/>
</dbReference>
<dbReference type="Proteomes" id="UP001153076">
    <property type="component" value="Unassembled WGS sequence"/>
</dbReference>
<feature type="region of interest" description="Disordered" evidence="1">
    <location>
        <begin position="201"/>
        <end position="224"/>
    </location>
</feature>
<comment type="caution">
    <text evidence="2">The sequence shown here is derived from an EMBL/GenBank/DDBJ whole genome shotgun (WGS) entry which is preliminary data.</text>
</comment>
<evidence type="ECO:0000256" key="1">
    <source>
        <dbReference type="SAM" id="MobiDB-lite"/>
    </source>
</evidence>
<feature type="compositionally biased region" description="Polar residues" evidence="1">
    <location>
        <begin position="204"/>
        <end position="224"/>
    </location>
</feature>
<proteinExistence type="predicted"/>